<evidence type="ECO:0000259" key="10">
    <source>
        <dbReference type="Pfam" id="PF01694"/>
    </source>
</evidence>
<feature type="transmembrane region" description="Helical" evidence="9">
    <location>
        <begin position="202"/>
        <end position="218"/>
    </location>
</feature>
<dbReference type="AlphaFoldDB" id="A0A380AWZ3"/>
<keyword evidence="8 9" id="KW-0472">Membrane</keyword>
<feature type="transmembrane region" description="Helical" evidence="9">
    <location>
        <begin position="92"/>
        <end position="114"/>
    </location>
</feature>
<keyword evidence="6 12" id="KW-0378">Hydrolase</keyword>
<evidence type="ECO:0000313" key="12">
    <source>
        <dbReference type="EMBL" id="SUI89024.1"/>
    </source>
</evidence>
<keyword evidence="12" id="KW-0645">Protease</keyword>
<dbReference type="InterPro" id="IPR023662">
    <property type="entry name" value="Rhomboid_protease_GlpG"/>
</dbReference>
<feature type="domain" description="Peptidase S54 rhomboid" evidence="10">
    <location>
        <begin position="138"/>
        <end position="274"/>
    </location>
</feature>
<feature type="domain" description="Peptidase S54 GlpG peptidase N-terminal" evidence="11">
    <location>
        <begin position="1"/>
        <end position="84"/>
    </location>
</feature>
<evidence type="ECO:0000256" key="6">
    <source>
        <dbReference type="ARBA" id="ARBA00022801"/>
    </source>
</evidence>
<evidence type="ECO:0000256" key="1">
    <source>
        <dbReference type="ARBA" id="ARBA00004141"/>
    </source>
</evidence>
<dbReference type="PANTHER" id="PTHR43731">
    <property type="entry name" value="RHOMBOID PROTEASE"/>
    <property type="match status" value="1"/>
</dbReference>
<feature type="transmembrane region" description="Helical" evidence="9">
    <location>
        <begin position="250"/>
        <end position="272"/>
    </location>
</feature>
<keyword evidence="4" id="KW-0997">Cell inner membrane</keyword>
<protein>
    <submittedName>
        <fullName evidence="12">Rhomboid protease glpG</fullName>
        <ecNumber evidence="12">3.4.21.105</ecNumber>
    </submittedName>
</protein>
<dbReference type="GO" id="GO:0006508">
    <property type="term" value="P:proteolysis"/>
    <property type="evidence" value="ECO:0007669"/>
    <property type="project" value="UniProtKB-KW"/>
</dbReference>
<evidence type="ECO:0000256" key="8">
    <source>
        <dbReference type="ARBA" id="ARBA00023136"/>
    </source>
</evidence>
<feature type="transmembrane region" description="Helical" evidence="9">
    <location>
        <begin position="147"/>
        <end position="165"/>
    </location>
</feature>
<dbReference type="PANTHER" id="PTHR43731:SF14">
    <property type="entry name" value="PRESENILIN-ASSOCIATED RHOMBOID-LIKE PROTEIN, MITOCHONDRIAL"/>
    <property type="match status" value="1"/>
</dbReference>
<keyword evidence="3" id="KW-1003">Cell membrane</keyword>
<dbReference type="NCBIfam" id="TIGR04239">
    <property type="entry name" value="rhombo_GlpG"/>
    <property type="match status" value="1"/>
</dbReference>
<dbReference type="GO" id="GO:0004252">
    <property type="term" value="F:serine-type endopeptidase activity"/>
    <property type="evidence" value="ECO:0007669"/>
    <property type="project" value="InterPro"/>
</dbReference>
<organism evidence="12 13">
    <name type="scientific">Shewanella morhuae</name>
    <dbReference type="NCBI Taxonomy" id="365591"/>
    <lineage>
        <taxon>Bacteria</taxon>
        <taxon>Pseudomonadati</taxon>
        <taxon>Pseudomonadota</taxon>
        <taxon>Gammaproteobacteria</taxon>
        <taxon>Alteromonadales</taxon>
        <taxon>Shewanellaceae</taxon>
        <taxon>Shewanella</taxon>
    </lineage>
</organism>
<dbReference type="Proteomes" id="UP000255061">
    <property type="component" value="Unassembled WGS sequence"/>
</dbReference>
<dbReference type="InterPro" id="IPR038236">
    <property type="entry name" value="GlpG_N_sf"/>
</dbReference>
<comment type="subcellular location">
    <subcellularLocation>
        <location evidence="1">Membrane</location>
        <topology evidence="1">Multi-pass membrane protein</topology>
    </subcellularLocation>
</comment>
<dbReference type="SUPFAM" id="SSF144091">
    <property type="entry name" value="Rhomboid-like"/>
    <property type="match status" value="1"/>
</dbReference>
<evidence type="ECO:0000256" key="5">
    <source>
        <dbReference type="ARBA" id="ARBA00022692"/>
    </source>
</evidence>
<dbReference type="Pfam" id="PF12122">
    <property type="entry name" value="Rhomboid_N"/>
    <property type="match status" value="1"/>
</dbReference>
<dbReference type="Gene3D" id="1.20.1540.10">
    <property type="entry name" value="Rhomboid-like"/>
    <property type="match status" value="1"/>
</dbReference>
<dbReference type="InterPro" id="IPR022732">
    <property type="entry name" value="Peptidase_S54_GlpG_N"/>
</dbReference>
<comment type="similarity">
    <text evidence="2">Belongs to the peptidase S54 family.</text>
</comment>
<evidence type="ECO:0000259" key="11">
    <source>
        <dbReference type="Pfam" id="PF12122"/>
    </source>
</evidence>
<sequence>MIEIGRLPNSRAAQAFVDYLKGEHIDCHIEPLEQGVAIIVIHDKDVEQARKEFAHFIAHPYDSKYLQASWEYGDTHTKLDYGAPSLQLFSQFITGAGPVTLIVFTVCVVIFAAMNLGFTNQTYGVLAYFGAVPNTELSQFWRVFTPSLLHFSAMHVIFNLLWWWYLGGKIETRIGTAPLLILLFVAGTLPNVIQYYVSGPNFGGLSGVVYAVVGYTWIMGVRKPAAGIGLPPSYMGFMMIWLALGFTDILGVSVANGAHIGGLLIGLAQGLFDSRKSAAAI</sequence>
<feature type="transmembrane region" description="Helical" evidence="9">
    <location>
        <begin position="177"/>
        <end position="196"/>
    </location>
</feature>
<evidence type="ECO:0000256" key="3">
    <source>
        <dbReference type="ARBA" id="ARBA00022475"/>
    </source>
</evidence>
<name>A0A380AWZ3_9GAMM</name>
<dbReference type="Gene3D" id="3.30.70.2350">
    <property type="match status" value="1"/>
</dbReference>
<feature type="transmembrane region" description="Helical" evidence="9">
    <location>
        <begin position="225"/>
        <end position="244"/>
    </location>
</feature>
<dbReference type="EC" id="3.4.21.105" evidence="12"/>
<evidence type="ECO:0000256" key="4">
    <source>
        <dbReference type="ARBA" id="ARBA00022519"/>
    </source>
</evidence>
<reference evidence="12 13" key="1">
    <citation type="submission" date="2018-06" db="EMBL/GenBank/DDBJ databases">
        <authorList>
            <consortium name="Pathogen Informatics"/>
            <person name="Doyle S."/>
        </authorList>
    </citation>
    <scope>NUCLEOTIDE SEQUENCE [LARGE SCALE GENOMIC DNA]</scope>
    <source>
        <strain evidence="12 13">NCTC10736</strain>
    </source>
</reference>
<proteinExistence type="inferred from homology"/>
<evidence type="ECO:0000256" key="7">
    <source>
        <dbReference type="ARBA" id="ARBA00022989"/>
    </source>
</evidence>
<evidence type="ECO:0000313" key="13">
    <source>
        <dbReference type="Proteomes" id="UP000255061"/>
    </source>
</evidence>
<dbReference type="InterPro" id="IPR035952">
    <property type="entry name" value="Rhomboid-like_sf"/>
</dbReference>
<dbReference type="GO" id="GO:0016020">
    <property type="term" value="C:membrane"/>
    <property type="evidence" value="ECO:0007669"/>
    <property type="project" value="UniProtKB-SubCell"/>
</dbReference>
<evidence type="ECO:0000256" key="2">
    <source>
        <dbReference type="ARBA" id="ARBA00009045"/>
    </source>
</evidence>
<gene>
    <name evidence="12" type="primary">glpG</name>
    <name evidence="12" type="ORF">NCTC10736_02987</name>
</gene>
<accession>A0A380AWZ3</accession>
<dbReference type="Pfam" id="PF01694">
    <property type="entry name" value="Rhomboid"/>
    <property type="match status" value="1"/>
</dbReference>
<dbReference type="InterPro" id="IPR050925">
    <property type="entry name" value="Rhomboid_protease_S54"/>
</dbReference>
<dbReference type="EMBL" id="UGYV01000001">
    <property type="protein sequence ID" value="SUI89024.1"/>
    <property type="molecule type" value="Genomic_DNA"/>
</dbReference>
<keyword evidence="5 9" id="KW-0812">Transmembrane</keyword>
<dbReference type="RefSeq" id="WP_115406596.1">
    <property type="nucleotide sequence ID" value="NZ_UGYV01000001.1"/>
</dbReference>
<evidence type="ECO:0000256" key="9">
    <source>
        <dbReference type="SAM" id="Phobius"/>
    </source>
</evidence>
<keyword evidence="7 9" id="KW-1133">Transmembrane helix</keyword>
<dbReference type="InterPro" id="IPR022764">
    <property type="entry name" value="Peptidase_S54_rhomboid_dom"/>
</dbReference>